<evidence type="ECO:0000259" key="8">
    <source>
        <dbReference type="Pfam" id="PF10491"/>
    </source>
</evidence>
<dbReference type="InterPro" id="IPR039142">
    <property type="entry name" value="NRF1/Ewg"/>
</dbReference>
<evidence type="ECO:0000313" key="10">
    <source>
        <dbReference type="Proteomes" id="UP000245119"/>
    </source>
</evidence>
<evidence type="ECO:0000256" key="1">
    <source>
        <dbReference type="ARBA" id="ARBA00004123"/>
    </source>
</evidence>
<comment type="caution">
    <text evidence="9">The sequence shown here is derived from an EMBL/GenBank/DDBJ whole genome shotgun (WGS) entry which is preliminary data.</text>
</comment>
<evidence type="ECO:0000256" key="2">
    <source>
        <dbReference type="ARBA" id="ARBA00005713"/>
    </source>
</evidence>
<comment type="subcellular location">
    <subcellularLocation>
        <location evidence="1">Nucleus</location>
    </subcellularLocation>
</comment>
<name>A0A2T7NTG1_POMCA</name>
<evidence type="ECO:0000256" key="5">
    <source>
        <dbReference type="ARBA" id="ARBA00023163"/>
    </source>
</evidence>
<keyword evidence="3" id="KW-0805">Transcription regulation</keyword>
<evidence type="ECO:0000256" key="3">
    <source>
        <dbReference type="ARBA" id="ARBA00023015"/>
    </source>
</evidence>
<comment type="similarity">
    <text evidence="2">Belongs to the NRF1/Ewg family.</text>
</comment>
<protein>
    <recommendedName>
        <fullName evidence="8">Nuclear respiratory factor 1 NLS/DNA-binding dimerisation domain-containing protein</fullName>
    </recommendedName>
</protein>
<dbReference type="OrthoDB" id="10031051at2759"/>
<organism evidence="9 10">
    <name type="scientific">Pomacea canaliculata</name>
    <name type="common">Golden apple snail</name>
    <dbReference type="NCBI Taxonomy" id="400727"/>
    <lineage>
        <taxon>Eukaryota</taxon>
        <taxon>Metazoa</taxon>
        <taxon>Spiralia</taxon>
        <taxon>Lophotrochozoa</taxon>
        <taxon>Mollusca</taxon>
        <taxon>Gastropoda</taxon>
        <taxon>Caenogastropoda</taxon>
        <taxon>Architaenioglossa</taxon>
        <taxon>Ampullarioidea</taxon>
        <taxon>Ampullariidae</taxon>
        <taxon>Pomacea</taxon>
    </lineage>
</organism>
<dbReference type="GO" id="GO:0003700">
    <property type="term" value="F:DNA-binding transcription factor activity"/>
    <property type="evidence" value="ECO:0007669"/>
    <property type="project" value="InterPro"/>
</dbReference>
<keyword evidence="10" id="KW-1185">Reference proteome</keyword>
<evidence type="ECO:0000256" key="7">
    <source>
        <dbReference type="SAM" id="MobiDB-lite"/>
    </source>
</evidence>
<accession>A0A2T7NTG1</accession>
<feature type="domain" description="Nuclear respiratory factor 1 NLS/DNA-binding dimerisation" evidence="8">
    <location>
        <begin position="65"/>
        <end position="279"/>
    </location>
</feature>
<dbReference type="PANTHER" id="PTHR20338">
    <property type="entry name" value="NUCLEAR RESPIRATORY FACTOR 1"/>
    <property type="match status" value="1"/>
</dbReference>
<dbReference type="AlphaFoldDB" id="A0A2T7NTG1"/>
<dbReference type="GO" id="GO:0005634">
    <property type="term" value="C:nucleus"/>
    <property type="evidence" value="ECO:0007669"/>
    <property type="project" value="UniProtKB-SubCell"/>
</dbReference>
<evidence type="ECO:0000256" key="4">
    <source>
        <dbReference type="ARBA" id="ARBA00023125"/>
    </source>
</evidence>
<dbReference type="InterPro" id="IPR019525">
    <property type="entry name" value="Nrf1_NLS/DNA-bd_dimer"/>
</dbReference>
<evidence type="ECO:0000313" key="9">
    <source>
        <dbReference type="EMBL" id="PVD24467.1"/>
    </source>
</evidence>
<sequence length="457" mass="48622">MNAGLNGSVHGATIAGMTINTSHISANMIDDDLSDPSSPESGFDASDLLQSACNDEVTAQLAASGPIGIAAAAAIATGKRKGHPHQFETNPSRRKRQQTRLLRKLKSTIEEYTTRVGQQAVVLCCTPGRPNIQSASAFKVFGSQPLERVMRSCRSVIMQELETSLQEQAPQNHADGAHLHELPALVIDGIPTPIDKMTQAQLRNFIPEMLKYSTGRSKPGWGKPECRPVWWPNDLPWANVRSDARTEDDKKRVSWTEALRTIVKNCYKHHGREDLLHVFSEEASMSAPQTTHFPGTVVQTINNPDGTVSIIHIDTGPSGSSVVTLPDGTQATVVQAVSARYQHEATQAVQTLAEVAASQHDGTVGVTPVSVEMADGTTTVTTLTGASIGQNGQIILTGDGSLGGISGIVTIPASVYQSVTSMAHVTGENTIQVAMAPSAFLKTEVPDATQAVEVASI</sequence>
<evidence type="ECO:0000256" key="6">
    <source>
        <dbReference type="ARBA" id="ARBA00023242"/>
    </source>
</evidence>
<dbReference type="Proteomes" id="UP000245119">
    <property type="component" value="Linkage Group LG9"/>
</dbReference>
<dbReference type="Pfam" id="PF10491">
    <property type="entry name" value="Nrf1_DNA-bind"/>
    <property type="match status" value="1"/>
</dbReference>
<dbReference type="EMBL" id="PZQS01000009">
    <property type="protein sequence ID" value="PVD24467.1"/>
    <property type="molecule type" value="Genomic_DNA"/>
</dbReference>
<keyword evidence="6" id="KW-0539">Nucleus</keyword>
<keyword evidence="4" id="KW-0238">DNA-binding</keyword>
<dbReference type="GO" id="GO:0003677">
    <property type="term" value="F:DNA binding"/>
    <property type="evidence" value="ECO:0007669"/>
    <property type="project" value="UniProtKB-KW"/>
</dbReference>
<proteinExistence type="inferred from homology"/>
<feature type="region of interest" description="Disordered" evidence="7">
    <location>
        <begin position="78"/>
        <end position="98"/>
    </location>
</feature>
<keyword evidence="5" id="KW-0804">Transcription</keyword>
<gene>
    <name evidence="9" type="ORF">C0Q70_14950</name>
</gene>
<reference evidence="9 10" key="1">
    <citation type="submission" date="2018-04" db="EMBL/GenBank/DDBJ databases">
        <title>The genome of golden apple snail Pomacea canaliculata provides insight into stress tolerance and invasive adaptation.</title>
        <authorList>
            <person name="Liu C."/>
            <person name="Liu B."/>
            <person name="Ren Y."/>
            <person name="Zhang Y."/>
            <person name="Wang H."/>
            <person name="Li S."/>
            <person name="Jiang F."/>
            <person name="Yin L."/>
            <person name="Zhang G."/>
            <person name="Qian W."/>
            <person name="Fan W."/>
        </authorList>
    </citation>
    <scope>NUCLEOTIDE SEQUENCE [LARGE SCALE GENOMIC DNA]</scope>
    <source>
        <strain evidence="9">SZHN2017</strain>
        <tissue evidence="9">Muscle</tissue>
    </source>
</reference>
<dbReference type="STRING" id="400727.A0A2T7NTG1"/>
<dbReference type="OMA" id="PITHYAP"/>
<dbReference type="GO" id="GO:0006357">
    <property type="term" value="P:regulation of transcription by RNA polymerase II"/>
    <property type="evidence" value="ECO:0007669"/>
    <property type="project" value="InterPro"/>
</dbReference>